<reference evidence="1" key="1">
    <citation type="submission" date="2014-03" db="EMBL/GenBank/DDBJ databases">
        <authorList>
            <person name="Casaregola S."/>
        </authorList>
    </citation>
    <scope>NUCLEOTIDE SEQUENCE [LARGE SCALE GENOMIC DNA]</scope>
    <source>
        <strain evidence="1">CLIB 918</strain>
    </source>
</reference>
<accession>A0A0J9XHF5</accession>
<dbReference type="AlphaFoldDB" id="A0A0J9XHF5"/>
<comment type="caution">
    <text evidence="1">The sequence shown here is derived from an EMBL/GenBank/DDBJ whole genome shotgun (WGS) entry which is preliminary data.</text>
</comment>
<proteinExistence type="predicted"/>
<protein>
    <submittedName>
        <fullName evidence="1">Uncharacterized protein</fullName>
    </submittedName>
</protein>
<sequence>MIKYSLDTLPPEIIDLIIEQLILVTHEYDFAASPSYTLFRDWNPIWPVEDLLSLALVNKSLLDKVFNVLFANFGTSSSYRLNRFVHTVPFDMNEFTRSIASGSWFRFFHDYNIPAHSFLHYDKKERFCLEYESLRTPSPLILEWVQHLFISSHIQGNHLVFTLSSDVCKPEFFPKLSQVSLVLFQSTLSLQDEAIIPNIQNLIRHHRNEIVCHIYTRVPESDEVFIPLLGMDQDLLNSVKTLNLSLDGPYYAENYKFKQIPLLKNLDKFVFIYNGFGWDSSFEMLPDSMAIGGISTLVADLPLSELELSIESSLEKPEWRIPANLECLTAGAEMFYSFSPNDLDRFNNITHFELDFSYWRRSANELRGIPTIPIKNLTSLALHNLEHWHIYTDILTKLVGQNPGLVNLLINGLESNEIMPLFPLLYKIERLEILSDKFLRESHFNPYEDNSIDILGEILNNTPNLTSIFLPLGKNSVSFSNLCELAKLTPELPLEIIHIYNLDFVHPDQKFRPQIPLAPSDIFIPAQEDGMSQELSDQLLLQAYAPVQTYNNPQFPDSIRNAGIIDFKKLKQLVRN</sequence>
<gene>
    <name evidence="1" type="ORF">BN980_GECA18s00769g</name>
</gene>
<name>A0A0J9XHF5_GEOCN</name>
<evidence type="ECO:0000313" key="1">
    <source>
        <dbReference type="EMBL" id="CDO57003.1"/>
    </source>
</evidence>
<dbReference type="EMBL" id="CCBN010000018">
    <property type="protein sequence ID" value="CDO57003.1"/>
    <property type="molecule type" value="Genomic_DNA"/>
</dbReference>
<dbReference type="Proteomes" id="UP000242525">
    <property type="component" value="Unassembled WGS sequence"/>
</dbReference>
<evidence type="ECO:0000313" key="2">
    <source>
        <dbReference type="Proteomes" id="UP000242525"/>
    </source>
</evidence>
<organism evidence="1 2">
    <name type="scientific">Geotrichum candidum</name>
    <name type="common">Oospora lactis</name>
    <name type="synonym">Dipodascus geotrichum</name>
    <dbReference type="NCBI Taxonomy" id="1173061"/>
    <lineage>
        <taxon>Eukaryota</taxon>
        <taxon>Fungi</taxon>
        <taxon>Dikarya</taxon>
        <taxon>Ascomycota</taxon>
        <taxon>Saccharomycotina</taxon>
        <taxon>Dipodascomycetes</taxon>
        <taxon>Dipodascales</taxon>
        <taxon>Dipodascaceae</taxon>
        <taxon>Geotrichum</taxon>
    </lineage>
</organism>
<keyword evidence="2" id="KW-1185">Reference proteome</keyword>